<evidence type="ECO:0000313" key="1">
    <source>
        <dbReference type="EMBL" id="ETE66293.1"/>
    </source>
</evidence>
<dbReference type="AlphaFoldDB" id="V8NX86"/>
<keyword evidence="2" id="KW-1185">Reference proteome</keyword>
<dbReference type="EMBL" id="AZIM01001600">
    <property type="protein sequence ID" value="ETE66293.1"/>
    <property type="molecule type" value="Genomic_DNA"/>
</dbReference>
<evidence type="ECO:0000313" key="2">
    <source>
        <dbReference type="Proteomes" id="UP000018936"/>
    </source>
</evidence>
<proteinExistence type="predicted"/>
<reference evidence="1 2" key="1">
    <citation type="journal article" date="2013" name="Proc. Natl. Acad. Sci. U.S.A.">
        <title>The king cobra genome reveals dynamic gene evolution and adaptation in the snake venom system.</title>
        <authorList>
            <person name="Vonk F.J."/>
            <person name="Casewell N.R."/>
            <person name="Henkel C.V."/>
            <person name="Heimberg A.M."/>
            <person name="Jansen H.J."/>
            <person name="McCleary R.J."/>
            <person name="Kerkkamp H.M."/>
            <person name="Vos R.A."/>
            <person name="Guerreiro I."/>
            <person name="Calvete J.J."/>
            <person name="Wuster W."/>
            <person name="Woods A.E."/>
            <person name="Logan J.M."/>
            <person name="Harrison R.A."/>
            <person name="Castoe T.A."/>
            <person name="de Koning A.P."/>
            <person name="Pollock D.D."/>
            <person name="Yandell M."/>
            <person name="Calderon D."/>
            <person name="Renjifo C."/>
            <person name="Currier R.B."/>
            <person name="Salgado D."/>
            <person name="Pla D."/>
            <person name="Sanz L."/>
            <person name="Hyder A.S."/>
            <person name="Ribeiro J.M."/>
            <person name="Arntzen J.W."/>
            <person name="van den Thillart G.E."/>
            <person name="Boetzer M."/>
            <person name="Pirovano W."/>
            <person name="Dirks R.P."/>
            <person name="Spaink H.P."/>
            <person name="Duboule D."/>
            <person name="McGlinn E."/>
            <person name="Kini R.M."/>
            <person name="Richardson M.K."/>
        </authorList>
    </citation>
    <scope>NUCLEOTIDE SEQUENCE</scope>
    <source>
        <tissue evidence="1">Blood</tissue>
    </source>
</reference>
<comment type="caution">
    <text evidence="1">The sequence shown here is derived from an EMBL/GenBank/DDBJ whole genome shotgun (WGS) entry which is preliminary data.</text>
</comment>
<name>V8NX86_OPHHA</name>
<organism evidence="1 2">
    <name type="scientific">Ophiophagus hannah</name>
    <name type="common">King cobra</name>
    <name type="synonym">Naja hannah</name>
    <dbReference type="NCBI Taxonomy" id="8665"/>
    <lineage>
        <taxon>Eukaryota</taxon>
        <taxon>Metazoa</taxon>
        <taxon>Chordata</taxon>
        <taxon>Craniata</taxon>
        <taxon>Vertebrata</taxon>
        <taxon>Euteleostomi</taxon>
        <taxon>Lepidosauria</taxon>
        <taxon>Squamata</taxon>
        <taxon>Bifurcata</taxon>
        <taxon>Unidentata</taxon>
        <taxon>Episquamata</taxon>
        <taxon>Toxicofera</taxon>
        <taxon>Serpentes</taxon>
        <taxon>Colubroidea</taxon>
        <taxon>Elapidae</taxon>
        <taxon>Elapinae</taxon>
        <taxon>Ophiophagus</taxon>
    </lineage>
</organism>
<protein>
    <submittedName>
        <fullName evidence="1">Uncharacterized protein</fullName>
    </submittedName>
</protein>
<gene>
    <name evidence="1" type="ORF">L345_07933</name>
</gene>
<sequence length="84" mass="9422">MSQPLRFDLTYVDHVTMHIAVLGGKLYLVEISVLSRFADIPVEMDFAQGQTCARVQMARFLHPAAQNQVCIQDLDRSSLLGRST</sequence>
<feature type="non-terminal residue" evidence="1">
    <location>
        <position position="1"/>
    </location>
</feature>
<accession>V8NX86</accession>
<dbReference type="Proteomes" id="UP000018936">
    <property type="component" value="Unassembled WGS sequence"/>
</dbReference>